<keyword evidence="8" id="KW-1003">Cell membrane</keyword>
<evidence type="ECO:0000256" key="19">
    <source>
        <dbReference type="SAM" id="Phobius"/>
    </source>
</evidence>
<keyword evidence="14" id="KW-0443">Lipid metabolism</keyword>
<evidence type="ECO:0000256" key="10">
    <source>
        <dbReference type="ARBA" id="ARBA00022679"/>
    </source>
</evidence>
<keyword evidence="9" id="KW-0444">Lipid biosynthesis</keyword>
<comment type="catalytic activity">
    <reaction evidence="1 18">
        <text>a 1,2-diacyl-sn-glycero-3-phosphate + CTP + H(+) = a CDP-1,2-diacyl-sn-glycerol + diphosphate</text>
        <dbReference type="Rhea" id="RHEA:16229"/>
        <dbReference type="ChEBI" id="CHEBI:15378"/>
        <dbReference type="ChEBI" id="CHEBI:33019"/>
        <dbReference type="ChEBI" id="CHEBI:37563"/>
        <dbReference type="ChEBI" id="CHEBI:58332"/>
        <dbReference type="ChEBI" id="CHEBI:58608"/>
        <dbReference type="EC" id="2.7.7.41"/>
    </reaction>
</comment>
<keyword evidence="11 18" id="KW-0812">Transmembrane</keyword>
<evidence type="ECO:0000256" key="5">
    <source>
        <dbReference type="ARBA" id="ARBA00010185"/>
    </source>
</evidence>
<reference evidence="20 21" key="1">
    <citation type="submission" date="2022-01" db="EMBL/GenBank/DDBJ databases">
        <title>Collection of gut derived symbiotic bacterial strains cultured from healthy donors.</title>
        <authorList>
            <person name="Lin H."/>
            <person name="Kohout C."/>
            <person name="Waligurski E."/>
            <person name="Pamer E.G."/>
        </authorList>
    </citation>
    <scope>NUCLEOTIDE SEQUENCE [LARGE SCALE GENOMIC DNA]</scope>
    <source>
        <strain evidence="20 21">DFI.7.58</strain>
    </source>
</reference>
<dbReference type="PANTHER" id="PTHR46382">
    <property type="entry name" value="PHOSPHATIDATE CYTIDYLYLTRANSFERASE"/>
    <property type="match status" value="1"/>
</dbReference>
<keyword evidence="12 18" id="KW-0548">Nucleotidyltransferase</keyword>
<feature type="transmembrane region" description="Helical" evidence="19">
    <location>
        <begin position="254"/>
        <end position="271"/>
    </location>
</feature>
<dbReference type="RefSeq" id="WP_237966366.1">
    <property type="nucleotide sequence ID" value="NZ_JAKNHQ010000002.1"/>
</dbReference>
<evidence type="ECO:0000256" key="17">
    <source>
        <dbReference type="ARBA" id="ARBA00023264"/>
    </source>
</evidence>
<name>A0ABS9MG69_9FIRM</name>
<accession>A0ABS9MG69</accession>
<evidence type="ECO:0000313" key="20">
    <source>
        <dbReference type="EMBL" id="MCG4609795.1"/>
    </source>
</evidence>
<feature type="transmembrane region" description="Helical" evidence="19">
    <location>
        <begin position="54"/>
        <end position="71"/>
    </location>
</feature>
<keyword evidence="16" id="KW-0594">Phospholipid biosynthesis</keyword>
<evidence type="ECO:0000256" key="12">
    <source>
        <dbReference type="ARBA" id="ARBA00022695"/>
    </source>
</evidence>
<dbReference type="GO" id="GO:0016779">
    <property type="term" value="F:nucleotidyltransferase activity"/>
    <property type="evidence" value="ECO:0007669"/>
    <property type="project" value="UniProtKB-KW"/>
</dbReference>
<feature type="transmembrane region" description="Helical" evidence="19">
    <location>
        <begin position="77"/>
        <end position="96"/>
    </location>
</feature>
<dbReference type="EC" id="2.7.7.41" evidence="6 18"/>
<feature type="transmembrane region" description="Helical" evidence="19">
    <location>
        <begin position="177"/>
        <end position="198"/>
    </location>
</feature>
<comment type="caution">
    <text evidence="20">The sequence shown here is derived from an EMBL/GenBank/DDBJ whole genome shotgun (WGS) entry which is preliminary data.</text>
</comment>
<evidence type="ECO:0000256" key="6">
    <source>
        <dbReference type="ARBA" id="ARBA00012487"/>
    </source>
</evidence>
<evidence type="ECO:0000256" key="15">
    <source>
        <dbReference type="ARBA" id="ARBA00023136"/>
    </source>
</evidence>
<evidence type="ECO:0000256" key="7">
    <source>
        <dbReference type="ARBA" id="ARBA00019373"/>
    </source>
</evidence>
<dbReference type="Pfam" id="PF01148">
    <property type="entry name" value="CTP_transf_1"/>
    <property type="match status" value="1"/>
</dbReference>
<evidence type="ECO:0000256" key="16">
    <source>
        <dbReference type="ARBA" id="ARBA00023209"/>
    </source>
</evidence>
<evidence type="ECO:0000256" key="1">
    <source>
        <dbReference type="ARBA" id="ARBA00001698"/>
    </source>
</evidence>
<comment type="pathway">
    <text evidence="3 18">Phospholipid metabolism; CDP-diacylglycerol biosynthesis; CDP-diacylglycerol from sn-glycerol 3-phosphate: step 3/3.</text>
</comment>
<feature type="transmembrane region" description="Helical" evidence="19">
    <location>
        <begin position="31"/>
        <end position="49"/>
    </location>
</feature>
<feature type="transmembrane region" description="Helical" evidence="19">
    <location>
        <begin position="103"/>
        <end position="120"/>
    </location>
</feature>
<evidence type="ECO:0000256" key="18">
    <source>
        <dbReference type="RuleBase" id="RU003938"/>
    </source>
</evidence>
<evidence type="ECO:0000256" key="3">
    <source>
        <dbReference type="ARBA" id="ARBA00005119"/>
    </source>
</evidence>
<keyword evidence="21" id="KW-1185">Reference proteome</keyword>
<evidence type="ECO:0000313" key="21">
    <source>
        <dbReference type="Proteomes" id="UP001298681"/>
    </source>
</evidence>
<comment type="similarity">
    <text evidence="5 18">Belongs to the CDS family.</text>
</comment>
<keyword evidence="10 18" id="KW-0808">Transferase</keyword>
<evidence type="ECO:0000256" key="2">
    <source>
        <dbReference type="ARBA" id="ARBA00004651"/>
    </source>
</evidence>
<feature type="transmembrane region" description="Helical" evidence="19">
    <location>
        <begin position="204"/>
        <end position="228"/>
    </location>
</feature>
<dbReference type="EMBL" id="JAKNHQ010000002">
    <property type="protein sequence ID" value="MCG4609795.1"/>
    <property type="molecule type" value="Genomic_DNA"/>
</dbReference>
<dbReference type="Proteomes" id="UP001298681">
    <property type="component" value="Unassembled WGS sequence"/>
</dbReference>
<feature type="transmembrane region" description="Helical" evidence="19">
    <location>
        <begin position="132"/>
        <end position="156"/>
    </location>
</feature>
<dbReference type="PROSITE" id="PS01315">
    <property type="entry name" value="CDS"/>
    <property type="match status" value="1"/>
</dbReference>
<evidence type="ECO:0000256" key="11">
    <source>
        <dbReference type="ARBA" id="ARBA00022692"/>
    </source>
</evidence>
<protein>
    <recommendedName>
        <fullName evidence="7 18">Phosphatidate cytidylyltransferase</fullName>
        <ecNumber evidence="6 18">2.7.7.41</ecNumber>
    </recommendedName>
</protein>
<dbReference type="InterPro" id="IPR000374">
    <property type="entry name" value="PC_trans"/>
</dbReference>
<dbReference type="PANTHER" id="PTHR46382:SF1">
    <property type="entry name" value="PHOSPHATIDATE CYTIDYLYLTRANSFERASE"/>
    <property type="match status" value="1"/>
</dbReference>
<comment type="subcellular location">
    <subcellularLocation>
        <location evidence="2">Cell membrane</location>
        <topology evidence="2">Multi-pass membrane protein</topology>
    </subcellularLocation>
</comment>
<gene>
    <name evidence="20" type="ORF">L0P57_02395</name>
</gene>
<comment type="pathway">
    <text evidence="4">Lipid metabolism.</text>
</comment>
<organism evidence="20 21">
    <name type="scientific">Anaeromassilibacillus senegalensis</name>
    <dbReference type="NCBI Taxonomy" id="1673717"/>
    <lineage>
        <taxon>Bacteria</taxon>
        <taxon>Bacillati</taxon>
        <taxon>Bacillota</taxon>
        <taxon>Clostridia</taxon>
        <taxon>Eubacteriales</taxon>
        <taxon>Acutalibacteraceae</taxon>
        <taxon>Anaeromassilibacillus</taxon>
    </lineage>
</organism>
<keyword evidence="13 19" id="KW-1133">Transmembrane helix</keyword>
<proteinExistence type="inferred from homology"/>
<evidence type="ECO:0000256" key="14">
    <source>
        <dbReference type="ARBA" id="ARBA00023098"/>
    </source>
</evidence>
<sequence>MKSRVVSGAALVVFLLAIVLFNQMFPLALNLAIALISVMGVVEIISALGMSKNYILLIPSVVFAAVLPLLQGTWQQAAYYIYTVVIFSALIFYHQLFTFREIGVVYSMSLLIPTALQTLVGLRESGGGHGMFYVIIAIFSAWIADAGAFFAGSLWGKRKLCPQISPKKTVEGLIGGFVLNVVAMLVFGYVFQALFYSYEVDVSYLSLLVIGFVGAGLSVIGDLAFSLIKRSCHIKDFSEIIPGHGGILDRFDSVIFVAPFVYFLVQFLPIVI</sequence>
<evidence type="ECO:0000256" key="4">
    <source>
        <dbReference type="ARBA" id="ARBA00005189"/>
    </source>
</evidence>
<evidence type="ECO:0000256" key="8">
    <source>
        <dbReference type="ARBA" id="ARBA00022475"/>
    </source>
</evidence>
<keyword evidence="17" id="KW-1208">Phospholipid metabolism</keyword>
<evidence type="ECO:0000256" key="13">
    <source>
        <dbReference type="ARBA" id="ARBA00022989"/>
    </source>
</evidence>
<keyword evidence="15 19" id="KW-0472">Membrane</keyword>
<evidence type="ECO:0000256" key="9">
    <source>
        <dbReference type="ARBA" id="ARBA00022516"/>
    </source>
</evidence>